<gene>
    <name evidence="1" type="ORF">J1N35_024118</name>
</gene>
<evidence type="ECO:0000313" key="2">
    <source>
        <dbReference type="Proteomes" id="UP000828251"/>
    </source>
</evidence>
<dbReference type="Proteomes" id="UP000828251">
    <property type="component" value="Unassembled WGS sequence"/>
</dbReference>
<proteinExistence type="predicted"/>
<comment type="caution">
    <text evidence="1">The sequence shown here is derived from an EMBL/GenBank/DDBJ whole genome shotgun (WGS) entry which is preliminary data.</text>
</comment>
<dbReference type="EMBL" id="JAIQCV010000007">
    <property type="protein sequence ID" value="KAH1084357.1"/>
    <property type="molecule type" value="Genomic_DNA"/>
</dbReference>
<reference evidence="1 2" key="1">
    <citation type="journal article" date="2021" name="Plant Biotechnol. J.">
        <title>Multi-omics assisted identification of the key and species-specific regulatory components of drought-tolerant mechanisms in Gossypium stocksii.</title>
        <authorList>
            <person name="Yu D."/>
            <person name="Ke L."/>
            <person name="Zhang D."/>
            <person name="Wu Y."/>
            <person name="Sun Y."/>
            <person name="Mei J."/>
            <person name="Sun J."/>
            <person name="Sun Y."/>
        </authorList>
    </citation>
    <scope>NUCLEOTIDE SEQUENCE [LARGE SCALE GENOMIC DNA]</scope>
    <source>
        <strain evidence="2">cv. E1</strain>
        <tissue evidence="1">Leaf</tissue>
    </source>
</reference>
<name>A0A9D3VL89_9ROSI</name>
<protein>
    <submittedName>
        <fullName evidence="1">Uncharacterized protein</fullName>
    </submittedName>
</protein>
<dbReference type="AlphaFoldDB" id="A0A9D3VL89"/>
<accession>A0A9D3VL89</accession>
<sequence>ALKAKLAKNSELQLICFSSFDLVTRINGGIQYTLQHGIRELNLTLTQQSSLSCNLGFHL</sequence>
<organism evidence="1 2">
    <name type="scientific">Gossypium stocksii</name>
    <dbReference type="NCBI Taxonomy" id="47602"/>
    <lineage>
        <taxon>Eukaryota</taxon>
        <taxon>Viridiplantae</taxon>
        <taxon>Streptophyta</taxon>
        <taxon>Embryophyta</taxon>
        <taxon>Tracheophyta</taxon>
        <taxon>Spermatophyta</taxon>
        <taxon>Magnoliopsida</taxon>
        <taxon>eudicotyledons</taxon>
        <taxon>Gunneridae</taxon>
        <taxon>Pentapetalae</taxon>
        <taxon>rosids</taxon>
        <taxon>malvids</taxon>
        <taxon>Malvales</taxon>
        <taxon>Malvaceae</taxon>
        <taxon>Malvoideae</taxon>
        <taxon>Gossypium</taxon>
    </lineage>
</organism>
<evidence type="ECO:0000313" key="1">
    <source>
        <dbReference type="EMBL" id="KAH1084357.1"/>
    </source>
</evidence>
<feature type="non-terminal residue" evidence="1">
    <location>
        <position position="1"/>
    </location>
</feature>
<keyword evidence="2" id="KW-1185">Reference proteome</keyword>